<accession>A0A1J7IJU8</accession>
<feature type="region of interest" description="Disordered" evidence="2">
    <location>
        <begin position="161"/>
        <end position="251"/>
    </location>
</feature>
<feature type="domain" description="CID" evidence="4">
    <location>
        <begin position="6"/>
        <end position="144"/>
    </location>
</feature>
<evidence type="ECO:0000256" key="2">
    <source>
        <dbReference type="SAM" id="MobiDB-lite"/>
    </source>
</evidence>
<dbReference type="InParanoid" id="A0A1J7IJU8"/>
<dbReference type="InterPro" id="IPR047415">
    <property type="entry name" value="Pcf11_CID"/>
</dbReference>
<dbReference type="GO" id="GO:0003729">
    <property type="term" value="F:mRNA binding"/>
    <property type="evidence" value="ECO:0007669"/>
    <property type="project" value="InterPro"/>
</dbReference>
<comment type="subunit">
    <text evidence="1">Component of the ESCRT-0 complex composed of HSE1 and VPS27.</text>
</comment>
<evidence type="ECO:0000313" key="6">
    <source>
        <dbReference type="Proteomes" id="UP000182658"/>
    </source>
</evidence>
<dbReference type="EMBL" id="KV875099">
    <property type="protein sequence ID" value="OIW27563.1"/>
    <property type="molecule type" value="Genomic_DNA"/>
</dbReference>
<feature type="region of interest" description="Disordered" evidence="2">
    <location>
        <begin position="408"/>
        <end position="443"/>
    </location>
</feature>
<dbReference type="STRING" id="1408157.A0A1J7IJU8"/>
<dbReference type="PANTHER" id="PTHR15921:SF3">
    <property type="entry name" value="PRE-MRNA CLEAVAGE COMPLEX 2 PROTEIN PCF11"/>
    <property type="match status" value="1"/>
</dbReference>
<feature type="domain" description="VHS" evidence="3">
    <location>
        <begin position="45"/>
        <end position="126"/>
    </location>
</feature>
<dbReference type="SMART" id="SM00582">
    <property type="entry name" value="RPR"/>
    <property type="match status" value="1"/>
</dbReference>
<dbReference type="GO" id="GO:0043130">
    <property type="term" value="F:ubiquitin binding"/>
    <property type="evidence" value="ECO:0007669"/>
    <property type="project" value="InterPro"/>
</dbReference>
<dbReference type="GO" id="GO:0007034">
    <property type="term" value="P:vacuolar transport"/>
    <property type="evidence" value="ECO:0007669"/>
    <property type="project" value="UniProtKB-ARBA"/>
</dbReference>
<keyword evidence="6" id="KW-1185">Reference proteome</keyword>
<dbReference type="Proteomes" id="UP000182658">
    <property type="component" value="Unassembled WGS sequence"/>
</dbReference>
<evidence type="ECO:0000313" key="5">
    <source>
        <dbReference type="EMBL" id="OIW27563.1"/>
    </source>
</evidence>
<feature type="compositionally biased region" description="Low complexity" evidence="2">
    <location>
        <begin position="367"/>
        <end position="380"/>
    </location>
</feature>
<dbReference type="OrthoDB" id="343582at2759"/>
<dbReference type="InterPro" id="IPR002014">
    <property type="entry name" value="VHS_dom"/>
</dbReference>
<dbReference type="Pfam" id="PF04818">
    <property type="entry name" value="CID"/>
    <property type="match status" value="1"/>
</dbReference>
<dbReference type="InterPro" id="IPR045154">
    <property type="entry name" value="PCF11-like"/>
</dbReference>
<dbReference type="GO" id="GO:0000993">
    <property type="term" value="F:RNA polymerase II complex binding"/>
    <property type="evidence" value="ECO:0007669"/>
    <property type="project" value="InterPro"/>
</dbReference>
<dbReference type="GO" id="GO:0006369">
    <property type="term" value="P:termination of RNA polymerase II transcription"/>
    <property type="evidence" value="ECO:0007669"/>
    <property type="project" value="InterPro"/>
</dbReference>
<evidence type="ECO:0000259" key="3">
    <source>
        <dbReference type="PROSITE" id="PS50179"/>
    </source>
</evidence>
<organism evidence="5 6">
    <name type="scientific">Coniochaeta ligniaria NRRL 30616</name>
    <dbReference type="NCBI Taxonomy" id="1408157"/>
    <lineage>
        <taxon>Eukaryota</taxon>
        <taxon>Fungi</taxon>
        <taxon>Dikarya</taxon>
        <taxon>Ascomycota</taxon>
        <taxon>Pezizomycotina</taxon>
        <taxon>Sordariomycetes</taxon>
        <taxon>Sordariomycetidae</taxon>
        <taxon>Coniochaetales</taxon>
        <taxon>Coniochaetaceae</taxon>
        <taxon>Coniochaeta</taxon>
    </lineage>
</organism>
<feature type="region of interest" description="Disordered" evidence="2">
    <location>
        <begin position="462"/>
        <end position="484"/>
    </location>
</feature>
<dbReference type="GO" id="GO:0031124">
    <property type="term" value="P:mRNA 3'-end processing"/>
    <property type="evidence" value="ECO:0007669"/>
    <property type="project" value="InterPro"/>
</dbReference>
<dbReference type="GO" id="GO:0016192">
    <property type="term" value="P:vesicle-mediated transport"/>
    <property type="evidence" value="ECO:0007669"/>
    <property type="project" value="UniProtKB-ARBA"/>
</dbReference>
<dbReference type="GO" id="GO:0035091">
    <property type="term" value="F:phosphatidylinositol binding"/>
    <property type="evidence" value="ECO:0007669"/>
    <property type="project" value="InterPro"/>
</dbReference>
<feature type="compositionally biased region" description="Pro residues" evidence="2">
    <location>
        <begin position="168"/>
        <end position="208"/>
    </location>
</feature>
<feature type="compositionally biased region" description="Low complexity" evidence="2">
    <location>
        <begin position="427"/>
        <end position="443"/>
    </location>
</feature>
<protein>
    <recommendedName>
        <fullName evidence="7">CID domain-containing protein</fullName>
    </recommendedName>
</protein>
<evidence type="ECO:0000256" key="1">
    <source>
        <dbReference type="ARBA" id="ARBA00011446"/>
    </source>
</evidence>
<gene>
    <name evidence="5" type="ORF">CONLIGDRAFT_438724</name>
</gene>
<dbReference type="FunFam" id="1.25.40.90:FF:000016">
    <property type="entry name" value="mRNA cleavage factor complex component Pcf11"/>
    <property type="match status" value="1"/>
</dbReference>
<dbReference type="InterPro" id="IPR008942">
    <property type="entry name" value="ENTH_VHS"/>
</dbReference>
<feature type="region of interest" description="Disordered" evidence="2">
    <location>
        <begin position="362"/>
        <end position="381"/>
    </location>
</feature>
<proteinExistence type="predicted"/>
<sequence length="521" mass="54805">MSSNDKAAEVAEDYREALQDLTMNSRFEISNLTVVARENTEHALAIAETLQDHIKKVPPQRKLPALYVLDSIVKNVGTPYTLFFGRKLYNTFMDAYASVDNQTRRKMDEMLKTWKEPVPGSIDTRPVFPPDVVRPIENALIKARTTALHAQQESIRGQQALLSGRRQQPPPPYRETPTPPGFRPGPQQPPSYGQHPPPGMNGHPPAPQMPQSYPILSNNIHQPQYQNPGRSTPQSAYPGANPYQPPPGPDAYQLQQQAGLSIDKLNNDIQQLIVATKAEFAATPHDTSIQTRLRALLDLQGVMQHQNLNQDQLVLVRNQVAELSSAVKINRAPVASQAALPLQLPTYSTPTPLPVPVAVAPPPPAPSASAPPAAAAAAPAPGGGGGLSLDALFGQGALATLLASAKPGTPLVSTSTPQLPPAAIRSPAPALAQPAKPPAATAAVPSDPMALLAMLRQSGLLPPPSSAPPAGMAAVPPPPAPGGSLNLASLLAKAGAAPSNAPTAFSGLTGDIQLKTSSLKK</sequence>
<dbReference type="InterPro" id="IPR006569">
    <property type="entry name" value="CID_dom"/>
</dbReference>
<dbReference type="PANTHER" id="PTHR15921">
    <property type="entry name" value="PRE-MRNA CLEAVAGE COMPLEX II"/>
    <property type="match status" value="1"/>
</dbReference>
<evidence type="ECO:0000259" key="4">
    <source>
        <dbReference type="PROSITE" id="PS51391"/>
    </source>
</evidence>
<reference evidence="5 6" key="1">
    <citation type="submission" date="2016-10" db="EMBL/GenBank/DDBJ databases">
        <title>Draft genome sequence of Coniochaeta ligniaria NRRL30616, a lignocellulolytic fungus for bioabatement of inhibitors in plant biomass hydrolysates.</title>
        <authorList>
            <consortium name="DOE Joint Genome Institute"/>
            <person name="Jimenez D.J."/>
            <person name="Hector R.E."/>
            <person name="Riley R."/>
            <person name="Sun H."/>
            <person name="Grigoriev I.V."/>
            <person name="Van Elsas J.D."/>
            <person name="Nichols N.N."/>
        </authorList>
    </citation>
    <scope>NUCLEOTIDE SEQUENCE [LARGE SCALE GENOMIC DNA]</scope>
    <source>
        <strain evidence="5 6">NRRL 30616</strain>
    </source>
</reference>
<feature type="compositionally biased region" description="Polar residues" evidence="2">
    <location>
        <begin position="209"/>
        <end position="235"/>
    </location>
</feature>
<dbReference type="PROSITE" id="PS51391">
    <property type="entry name" value="CID"/>
    <property type="match status" value="1"/>
</dbReference>
<evidence type="ECO:0008006" key="7">
    <source>
        <dbReference type="Google" id="ProtNLM"/>
    </source>
</evidence>
<dbReference type="GO" id="GO:0005737">
    <property type="term" value="C:cytoplasm"/>
    <property type="evidence" value="ECO:0007669"/>
    <property type="project" value="TreeGrafter"/>
</dbReference>
<name>A0A1J7IJU8_9PEZI</name>
<dbReference type="Gene3D" id="1.25.40.90">
    <property type="match status" value="1"/>
</dbReference>
<dbReference type="AlphaFoldDB" id="A0A1J7IJU8"/>
<dbReference type="PROSITE" id="PS50179">
    <property type="entry name" value="VHS"/>
    <property type="match status" value="1"/>
</dbReference>
<dbReference type="SUPFAM" id="SSF48464">
    <property type="entry name" value="ENTH/VHS domain"/>
    <property type="match status" value="1"/>
</dbReference>
<dbReference type="GO" id="GO:0005849">
    <property type="term" value="C:mRNA cleavage factor complex"/>
    <property type="evidence" value="ECO:0007669"/>
    <property type="project" value="TreeGrafter"/>
</dbReference>
<dbReference type="CDD" id="cd16982">
    <property type="entry name" value="CID_Pcf11"/>
    <property type="match status" value="1"/>
</dbReference>